<dbReference type="GO" id="GO:0016817">
    <property type="term" value="F:hydrolase activity, acting on acid anhydrides"/>
    <property type="evidence" value="ECO:0007669"/>
    <property type="project" value="InterPro"/>
</dbReference>
<dbReference type="CDD" id="cd01125">
    <property type="entry name" value="RepA_RSF1010_like"/>
    <property type="match status" value="1"/>
</dbReference>
<feature type="domain" description="AAA+ ATPase" evidence="2">
    <location>
        <begin position="391"/>
        <end position="573"/>
    </location>
</feature>
<reference evidence="3" key="1">
    <citation type="journal article" date="2021" name="Proc. Natl. Acad. Sci. U.S.A.">
        <title>A Catalog of Tens of Thousands of Viruses from Human Metagenomes Reveals Hidden Associations with Chronic Diseases.</title>
        <authorList>
            <person name="Tisza M.J."/>
            <person name="Buck C.B."/>
        </authorList>
    </citation>
    <scope>NUCLEOTIDE SEQUENCE</scope>
    <source>
        <strain evidence="3">CtPT18</strain>
    </source>
</reference>
<evidence type="ECO:0000313" key="3">
    <source>
        <dbReference type="EMBL" id="DAD98701.1"/>
    </source>
</evidence>
<dbReference type="InterPro" id="IPR027417">
    <property type="entry name" value="P-loop_NTPase"/>
</dbReference>
<name>A0A8S5NV79_9CAUD</name>
<sequence length="718" mass="81351">MPKHKPVIEGQEQGVQMEQNKLDLREVLEYIDPVDCSYEEWLNVGLALHHEGYPMFVWEEWSSNDGERFHPGECEAKWNSFGAYTGKQITGATITQMAKENGWTSSRSNQWDATAIPFGTMVMANPDPYKIIDKTWVEASDIEIPKHYPQEQRVEDLTKYLQALFEPEDYVGYVNTVYVHQDKDGIEIKSPTKGSYGRTQNQILDALRANKKVDDAIGTLDEEAGAWIRFNALDGKGVKNDNVSSFKFALIESDNMELGKQKAILEQLELPIAAMVYSGGKSIHAIVHIDANDYSEYRNRVDFLYQIVQKNGFKVDKQNKNPSRLSRMPGVMRAGKPQFLIATNIGKESFKEWEEWIATVNDDLPEPEDLEALWDNMPDLAPSLIDGILREGHKMLIAGPSKAGKSFALIQLCISIAEGRPWFGFDCAQGKVLYVNLELDRASCLHRFKDVYEALHQAPNNLDKISIWNLRGKSLPMDQLAPKLIRRAEKKGYKAIIIDPIYKVITGDENSADQMANFCNQFDKVCNELKCAVIYCHHHSKGNQTGKRSMDRASGSGVFARDPDALIDLLEIEAENLDENKLEGAPVDTSQCTAWRMEGTLREFPRFKPVDLWFEYPIHKVDDSGFLSMAMFKDAQEKGLNKMNKAKQSAKEKKKQQLVDAFNIAAAKNGFSGRADINEVMNIMQISQSTLRRYLKEMPIFKVEMGEIVSSENVNLDN</sequence>
<dbReference type="InterPro" id="IPR003593">
    <property type="entry name" value="AAA+_ATPase"/>
</dbReference>
<keyword evidence="1" id="KW-0175">Coiled coil</keyword>
<proteinExistence type="predicted"/>
<dbReference type="Pfam" id="PF13481">
    <property type="entry name" value="AAA_25"/>
    <property type="match status" value="1"/>
</dbReference>
<accession>A0A8S5NV79</accession>
<feature type="coiled-coil region" evidence="1">
    <location>
        <begin position="633"/>
        <end position="660"/>
    </location>
</feature>
<dbReference type="InterPro" id="IPR014819">
    <property type="entry name" value="PriCT_2"/>
</dbReference>
<evidence type="ECO:0000259" key="2">
    <source>
        <dbReference type="SMART" id="SM00382"/>
    </source>
</evidence>
<dbReference type="InterPro" id="IPR038724">
    <property type="entry name" value="RepA"/>
</dbReference>
<evidence type="ECO:0000256" key="1">
    <source>
        <dbReference type="SAM" id="Coils"/>
    </source>
</evidence>
<organism evidence="3">
    <name type="scientific">Myoviridae sp. ctPT18</name>
    <dbReference type="NCBI Taxonomy" id="2825098"/>
    <lineage>
        <taxon>Viruses</taxon>
        <taxon>Duplodnaviria</taxon>
        <taxon>Heunggongvirae</taxon>
        <taxon>Uroviricota</taxon>
        <taxon>Caudoviricetes</taxon>
    </lineage>
</organism>
<dbReference type="SMART" id="SM00382">
    <property type="entry name" value="AAA"/>
    <property type="match status" value="1"/>
</dbReference>
<dbReference type="EMBL" id="BK015266">
    <property type="protein sequence ID" value="DAD98701.1"/>
    <property type="molecule type" value="Genomic_DNA"/>
</dbReference>
<dbReference type="Pfam" id="PF08707">
    <property type="entry name" value="PriCT_2"/>
    <property type="match status" value="1"/>
</dbReference>
<dbReference type="Gene3D" id="3.40.50.300">
    <property type="entry name" value="P-loop containing nucleotide triphosphate hydrolases"/>
    <property type="match status" value="1"/>
</dbReference>
<dbReference type="SUPFAM" id="SSF52540">
    <property type="entry name" value="P-loop containing nucleoside triphosphate hydrolases"/>
    <property type="match status" value="1"/>
</dbReference>
<protein>
    <submittedName>
        <fullName evidence="3">Regulatory protein repA</fullName>
    </submittedName>
</protein>